<evidence type="ECO:0000313" key="4">
    <source>
        <dbReference type="Proteomes" id="UP001215280"/>
    </source>
</evidence>
<dbReference type="InterPro" id="IPR057720">
    <property type="entry name" value="RRM_YTH1"/>
</dbReference>
<dbReference type="AlphaFoldDB" id="A0AAD7JY50"/>
<dbReference type="EMBL" id="JARJLG010000016">
    <property type="protein sequence ID" value="KAJ7774157.1"/>
    <property type="molecule type" value="Genomic_DNA"/>
</dbReference>
<proteinExistence type="predicted"/>
<dbReference type="Pfam" id="PF25701">
    <property type="entry name" value="RRM_YTH1"/>
    <property type="match status" value="1"/>
</dbReference>
<keyword evidence="4" id="KW-1185">Reference proteome</keyword>
<organism evidence="3 4">
    <name type="scientific">Mycena maculata</name>
    <dbReference type="NCBI Taxonomy" id="230809"/>
    <lineage>
        <taxon>Eukaryota</taxon>
        <taxon>Fungi</taxon>
        <taxon>Dikarya</taxon>
        <taxon>Basidiomycota</taxon>
        <taxon>Agaricomycotina</taxon>
        <taxon>Agaricomycetes</taxon>
        <taxon>Agaricomycetidae</taxon>
        <taxon>Agaricales</taxon>
        <taxon>Marasmiineae</taxon>
        <taxon>Mycenaceae</taxon>
        <taxon>Mycena</taxon>
    </lineage>
</organism>
<protein>
    <recommendedName>
        <fullName evidence="2">YTH1-like RRM domain-containing protein</fullName>
    </recommendedName>
</protein>
<feature type="compositionally biased region" description="Polar residues" evidence="1">
    <location>
        <begin position="260"/>
        <end position="278"/>
    </location>
</feature>
<accession>A0AAD7JY50</accession>
<feature type="compositionally biased region" description="Low complexity" evidence="1">
    <location>
        <begin position="221"/>
        <end position="239"/>
    </location>
</feature>
<reference evidence="3" key="1">
    <citation type="submission" date="2023-03" db="EMBL/GenBank/DDBJ databases">
        <title>Massive genome expansion in bonnet fungi (Mycena s.s.) driven by repeated elements and novel gene families across ecological guilds.</title>
        <authorList>
            <consortium name="Lawrence Berkeley National Laboratory"/>
            <person name="Harder C.B."/>
            <person name="Miyauchi S."/>
            <person name="Viragh M."/>
            <person name="Kuo A."/>
            <person name="Thoen E."/>
            <person name="Andreopoulos B."/>
            <person name="Lu D."/>
            <person name="Skrede I."/>
            <person name="Drula E."/>
            <person name="Henrissat B."/>
            <person name="Morin E."/>
            <person name="Kohler A."/>
            <person name="Barry K."/>
            <person name="LaButti K."/>
            <person name="Morin E."/>
            <person name="Salamov A."/>
            <person name="Lipzen A."/>
            <person name="Mereny Z."/>
            <person name="Hegedus B."/>
            <person name="Baldrian P."/>
            <person name="Stursova M."/>
            <person name="Weitz H."/>
            <person name="Taylor A."/>
            <person name="Grigoriev I.V."/>
            <person name="Nagy L.G."/>
            <person name="Martin F."/>
            <person name="Kauserud H."/>
        </authorList>
    </citation>
    <scope>NUCLEOTIDE SEQUENCE</scope>
    <source>
        <strain evidence="3">CBHHK188m</strain>
    </source>
</reference>
<evidence type="ECO:0000256" key="1">
    <source>
        <dbReference type="SAM" id="MobiDB-lite"/>
    </source>
</evidence>
<feature type="region of interest" description="Disordered" evidence="1">
    <location>
        <begin position="185"/>
        <end position="278"/>
    </location>
</feature>
<dbReference type="Proteomes" id="UP001215280">
    <property type="component" value="Unassembled WGS sequence"/>
</dbReference>
<sequence>MCTHRHFHSLPTSARRHLLSGHITTRPQSSSAVTCGATDALVILSAEPHPREEEVTGPPRVRPGAGSCGRGTCPRTPGKMSCGVSSQPPERSGEGGPPSDPSIAGGSADGMSGGWNGVLSIFLITRSDCAFVNYTTEGVLQAAIARFDGVSLRSEDPRCHILVCRVRGTEQDLRAGVGGQRGMGLHKQWGQGPGTDAAKKSPRTGRGRGAWPASVRARAGASPQASSSITSRSASSYSSHSRRTSSTRACAAACGPRNGTMRTSSTARSAPHRMSSSS</sequence>
<evidence type="ECO:0000313" key="3">
    <source>
        <dbReference type="EMBL" id="KAJ7774157.1"/>
    </source>
</evidence>
<gene>
    <name evidence="3" type="ORF">DFH07DRAFT_120897</name>
</gene>
<feature type="region of interest" description="Disordered" evidence="1">
    <location>
        <begin position="46"/>
        <end position="109"/>
    </location>
</feature>
<comment type="caution">
    <text evidence="3">The sequence shown here is derived from an EMBL/GenBank/DDBJ whole genome shotgun (WGS) entry which is preliminary data.</text>
</comment>
<feature type="domain" description="YTH1-like RRM" evidence="2">
    <location>
        <begin position="114"/>
        <end position="167"/>
    </location>
</feature>
<name>A0AAD7JY50_9AGAR</name>
<evidence type="ECO:0000259" key="2">
    <source>
        <dbReference type="Pfam" id="PF25701"/>
    </source>
</evidence>